<dbReference type="EMBL" id="JBHTLS010000009">
    <property type="protein sequence ID" value="MFD1103831.1"/>
    <property type="molecule type" value="Genomic_DNA"/>
</dbReference>
<dbReference type="SUPFAM" id="SSF81901">
    <property type="entry name" value="HCP-like"/>
    <property type="match status" value="1"/>
</dbReference>
<sequence length="250" mass="27499">MTSQPRLIAMTQANRETALAGPPEDVAILLLEAAEAGHDEAQLLAGQIHLDGRGVSRNPTEALRWFGLAAQSGNVMAMNMVGRCCEHGWGTAVDKGLAAQWYGSAAERGLDWAMYNLATLYTLGEGVSEDRTEAFRLFQQAAALGHAKSVNMIGSYYEDGWTVDRDLDEAARHYQQAGEQGDFRGQFNHARMLVDAGDIDCAREWLKRMTQTATPAFREKARLWMTQQSAPAWNADLIRVLDGGHESATR</sequence>
<dbReference type="PANTHER" id="PTHR43628">
    <property type="entry name" value="ACTIVATOR OF C KINASE PROTEIN 1-RELATED"/>
    <property type="match status" value="1"/>
</dbReference>
<dbReference type="InterPro" id="IPR052945">
    <property type="entry name" value="Mitotic_Regulator"/>
</dbReference>
<dbReference type="Pfam" id="PF08238">
    <property type="entry name" value="Sel1"/>
    <property type="match status" value="4"/>
</dbReference>
<dbReference type="RefSeq" id="WP_380908943.1">
    <property type="nucleotide sequence ID" value="NZ_JBHTLS010000009.1"/>
</dbReference>
<proteinExistence type="predicted"/>
<dbReference type="InterPro" id="IPR011990">
    <property type="entry name" value="TPR-like_helical_dom_sf"/>
</dbReference>
<dbReference type="InterPro" id="IPR006597">
    <property type="entry name" value="Sel1-like"/>
</dbReference>
<accession>A0ABW3NTS9</accession>
<evidence type="ECO:0000313" key="1">
    <source>
        <dbReference type="EMBL" id="MFD1103831.1"/>
    </source>
</evidence>
<dbReference type="SMART" id="SM00671">
    <property type="entry name" value="SEL1"/>
    <property type="match status" value="4"/>
</dbReference>
<keyword evidence="2" id="KW-1185">Reference proteome</keyword>
<dbReference type="Proteomes" id="UP001597203">
    <property type="component" value="Unassembled WGS sequence"/>
</dbReference>
<evidence type="ECO:0000313" key="2">
    <source>
        <dbReference type="Proteomes" id="UP001597203"/>
    </source>
</evidence>
<reference evidence="2" key="1">
    <citation type="journal article" date="2019" name="Int. J. Syst. Evol. Microbiol.">
        <title>The Global Catalogue of Microorganisms (GCM) 10K type strain sequencing project: providing services to taxonomists for standard genome sequencing and annotation.</title>
        <authorList>
            <consortium name="The Broad Institute Genomics Platform"/>
            <consortium name="The Broad Institute Genome Sequencing Center for Infectious Disease"/>
            <person name="Wu L."/>
            <person name="Ma J."/>
        </authorList>
    </citation>
    <scope>NUCLEOTIDE SEQUENCE [LARGE SCALE GENOMIC DNA]</scope>
    <source>
        <strain evidence="2">CCUG 54329</strain>
    </source>
</reference>
<organism evidence="1 2">
    <name type="scientific">Sphingobium olei</name>
    <dbReference type="NCBI Taxonomy" id="420955"/>
    <lineage>
        <taxon>Bacteria</taxon>
        <taxon>Pseudomonadati</taxon>
        <taxon>Pseudomonadota</taxon>
        <taxon>Alphaproteobacteria</taxon>
        <taxon>Sphingomonadales</taxon>
        <taxon>Sphingomonadaceae</taxon>
        <taxon>Sphingobium</taxon>
    </lineage>
</organism>
<dbReference type="Gene3D" id="1.25.40.10">
    <property type="entry name" value="Tetratricopeptide repeat domain"/>
    <property type="match status" value="1"/>
</dbReference>
<gene>
    <name evidence="1" type="ORF">ACFQ24_02735</name>
</gene>
<name>A0ABW3NTS9_9SPHN</name>
<dbReference type="PANTHER" id="PTHR43628:SF1">
    <property type="entry name" value="CHITIN SYNTHASE REGULATORY FACTOR 2-RELATED"/>
    <property type="match status" value="1"/>
</dbReference>
<comment type="caution">
    <text evidence="1">The sequence shown here is derived from an EMBL/GenBank/DDBJ whole genome shotgun (WGS) entry which is preliminary data.</text>
</comment>
<protein>
    <submittedName>
        <fullName evidence="1">Tetratricopeptide repeat protein</fullName>
    </submittedName>
</protein>